<reference evidence="1 2" key="1">
    <citation type="journal article" date="2021" name="Nat. Commun.">
        <title>Genetic determinants of endophytism in the Arabidopsis root mycobiome.</title>
        <authorList>
            <person name="Mesny F."/>
            <person name="Miyauchi S."/>
            <person name="Thiergart T."/>
            <person name="Pickel B."/>
            <person name="Atanasova L."/>
            <person name="Karlsson M."/>
            <person name="Huettel B."/>
            <person name="Barry K.W."/>
            <person name="Haridas S."/>
            <person name="Chen C."/>
            <person name="Bauer D."/>
            <person name="Andreopoulos W."/>
            <person name="Pangilinan J."/>
            <person name="LaButti K."/>
            <person name="Riley R."/>
            <person name="Lipzen A."/>
            <person name="Clum A."/>
            <person name="Drula E."/>
            <person name="Henrissat B."/>
            <person name="Kohler A."/>
            <person name="Grigoriev I.V."/>
            <person name="Martin F.M."/>
            <person name="Hacquard S."/>
        </authorList>
    </citation>
    <scope>NUCLEOTIDE SEQUENCE [LARGE SCALE GENOMIC DNA]</scope>
    <source>
        <strain evidence="1 2">MPI-SDFR-AT-0079</strain>
    </source>
</reference>
<sequence>MPLTTPSVYPPACGEFLKWPSRRSVVHSTKGMVACTQPLAAKCGIDILNAGGNAADAAVAVAAGLNITEPTSTGIGGDMFCLYYDAKTGKVSALNGSGRSGGKCTLETIRKDLGLADDVVGEIPMNSVHAATVPGAAAGWVDTVERFGSGKLNMEQILAPAIELAEKGFPVSEDTAFFWKVNEAPLRKASPNFAEMLKADPSAPDGVRAPKAGDIMKMPNLARTFRTLVTEGKKGFYTGRIAEEIIKVVRDRGGHLELADLAHHLEQGSEPVDPISLKFRGQGCGSSPRSSPGGGGVELWEHPPNGQGIVALMALGIFQELEASGKIPTFTPADHNTTPYLHAIIECLRLAFADAHWFVTDPTTTPVPSTSLISQPYLASRALLFNPSATTPDLTHGNPNPPNNFPSPALRSSDTVYFAAADAAGNAISFINSNYAGFGSAMVPRGCGFTLQNRGANFSLTRGHPNVLAPRKRPYHTIIPGLVTCLGEQEDGEGGPKKGELHSVFGVMGGFMQPQGHVQVLLGQIVGALNPQQALDAPRVCIGAGMADVGDVYSEVVYVEEGMPEATVEGLRKLGHPVKVLGGWGGMGRQMFGRGQIVRWTVDEVEGTGVWSGGSDMRGDGGAYPA</sequence>
<protein>
    <submittedName>
        <fullName evidence="1">Nucleophile aminohydrolase</fullName>
    </submittedName>
</protein>
<proteinExistence type="predicted"/>
<name>A0ACB7PI96_9PEZI</name>
<gene>
    <name evidence="1" type="ORF">F5144DRAFT_528097</name>
</gene>
<keyword evidence="2" id="KW-1185">Reference proteome</keyword>
<evidence type="ECO:0000313" key="1">
    <source>
        <dbReference type="EMBL" id="KAH6641551.1"/>
    </source>
</evidence>
<comment type="caution">
    <text evidence="1">The sequence shown here is derived from an EMBL/GenBank/DDBJ whole genome shotgun (WGS) entry which is preliminary data.</text>
</comment>
<evidence type="ECO:0000313" key="2">
    <source>
        <dbReference type="Proteomes" id="UP000724584"/>
    </source>
</evidence>
<accession>A0ACB7PI96</accession>
<organism evidence="1 2">
    <name type="scientific">Chaetomium tenue</name>
    <dbReference type="NCBI Taxonomy" id="1854479"/>
    <lineage>
        <taxon>Eukaryota</taxon>
        <taxon>Fungi</taxon>
        <taxon>Dikarya</taxon>
        <taxon>Ascomycota</taxon>
        <taxon>Pezizomycotina</taxon>
        <taxon>Sordariomycetes</taxon>
        <taxon>Sordariomycetidae</taxon>
        <taxon>Sordariales</taxon>
        <taxon>Chaetomiaceae</taxon>
        <taxon>Chaetomium</taxon>
    </lineage>
</organism>
<dbReference type="Proteomes" id="UP000724584">
    <property type="component" value="Unassembled WGS sequence"/>
</dbReference>
<dbReference type="EMBL" id="JAGIZQ010000002">
    <property type="protein sequence ID" value="KAH6641551.1"/>
    <property type="molecule type" value="Genomic_DNA"/>
</dbReference>